<dbReference type="CDD" id="cd02440">
    <property type="entry name" value="AdoMet_MTases"/>
    <property type="match status" value="1"/>
</dbReference>
<reference evidence="1" key="1">
    <citation type="submission" date="2020-09" db="EMBL/GenBank/DDBJ databases">
        <title>Iningainema tapete sp. nov. (Scytonemataceae, Cyanobacteria) from greenhouses in central Florida (USA) produces two types of nodularin with biosynthetic potential for microcystin-LR and anabaenopeptins.</title>
        <authorList>
            <person name="Berthold D.E."/>
            <person name="Lefler F.W."/>
            <person name="Huang I.-S."/>
            <person name="Abdulla H."/>
            <person name="Zimba P.V."/>
            <person name="Laughinghouse H.D. IV."/>
        </authorList>
    </citation>
    <scope>NUCLEOTIDE SEQUENCE</scope>
    <source>
        <strain evidence="1">BLCCT55</strain>
    </source>
</reference>
<accession>A0A8J6XJA5</accession>
<name>A0A8J6XJA5_9CYAN</name>
<evidence type="ECO:0000313" key="1">
    <source>
        <dbReference type="EMBL" id="MBD2773877.1"/>
    </source>
</evidence>
<dbReference type="GO" id="GO:0008168">
    <property type="term" value="F:methyltransferase activity"/>
    <property type="evidence" value="ECO:0007669"/>
    <property type="project" value="UniProtKB-KW"/>
</dbReference>
<comment type="caution">
    <text evidence="1">The sequence shown here is derived from an EMBL/GenBank/DDBJ whole genome shotgun (WGS) entry which is preliminary data.</text>
</comment>
<gene>
    <name evidence="1" type="ORF">ICL16_17805</name>
</gene>
<dbReference type="Proteomes" id="UP000629098">
    <property type="component" value="Unassembled WGS sequence"/>
</dbReference>
<dbReference type="SUPFAM" id="SSF53335">
    <property type="entry name" value="S-adenosyl-L-methionine-dependent methyltransferases"/>
    <property type="match status" value="1"/>
</dbReference>
<keyword evidence="2" id="KW-1185">Reference proteome</keyword>
<dbReference type="EMBL" id="JACXAE010000061">
    <property type="protein sequence ID" value="MBD2773877.1"/>
    <property type="molecule type" value="Genomic_DNA"/>
</dbReference>
<dbReference type="GO" id="GO:0032259">
    <property type="term" value="P:methylation"/>
    <property type="evidence" value="ECO:0007669"/>
    <property type="project" value="UniProtKB-KW"/>
</dbReference>
<dbReference type="PANTHER" id="PTHR43861">
    <property type="entry name" value="TRANS-ACONITATE 2-METHYLTRANSFERASE-RELATED"/>
    <property type="match status" value="1"/>
</dbReference>
<dbReference type="RefSeq" id="WP_190830185.1">
    <property type="nucleotide sequence ID" value="NZ_CAWPPI010000061.1"/>
</dbReference>
<sequence length="247" mass="28299">MQTAEDRDYKLADYLARASDRYTLTKYKIVMSWLPKTPNLRVLNAGCGSGEMNILLSQNSTWQVDALDVDVEAIRLSQNLKLEHDITNLNIYHSTIEEYTATEKYDIIVSNDVLEHIEDDRAAMQKLSDLLKPNGLICISVPALQWLFGYHDEMLGHYRRYHRQELIDKLSVNFNLDKCRFFAASLIPVALLYSRALRQAYPIGELQQQSLTTRVLESVLDFECKVSLPIGISLIALASQKNSDRRD</sequence>
<organism evidence="1 2">
    <name type="scientific">Iningainema tapete BLCC-T55</name>
    <dbReference type="NCBI Taxonomy" id="2748662"/>
    <lineage>
        <taxon>Bacteria</taxon>
        <taxon>Bacillati</taxon>
        <taxon>Cyanobacteriota</taxon>
        <taxon>Cyanophyceae</taxon>
        <taxon>Nostocales</taxon>
        <taxon>Scytonemataceae</taxon>
        <taxon>Iningainema tapete</taxon>
    </lineage>
</organism>
<dbReference type="AlphaFoldDB" id="A0A8J6XJA5"/>
<protein>
    <submittedName>
        <fullName evidence="1">Class I SAM-dependent methyltransferase</fullName>
    </submittedName>
</protein>
<dbReference type="Pfam" id="PF13489">
    <property type="entry name" value="Methyltransf_23"/>
    <property type="match status" value="1"/>
</dbReference>
<keyword evidence="1" id="KW-0489">Methyltransferase</keyword>
<dbReference type="InterPro" id="IPR029063">
    <property type="entry name" value="SAM-dependent_MTases_sf"/>
</dbReference>
<proteinExistence type="predicted"/>
<keyword evidence="1" id="KW-0808">Transferase</keyword>
<dbReference type="Gene3D" id="3.40.50.150">
    <property type="entry name" value="Vaccinia Virus protein VP39"/>
    <property type="match status" value="1"/>
</dbReference>
<evidence type="ECO:0000313" key="2">
    <source>
        <dbReference type="Proteomes" id="UP000629098"/>
    </source>
</evidence>